<gene>
    <name evidence="1" type="ORF">M406DRAFT_337854</name>
</gene>
<evidence type="ECO:0000313" key="1">
    <source>
        <dbReference type="EMBL" id="KAF3766955.1"/>
    </source>
</evidence>
<dbReference type="EMBL" id="MU032346">
    <property type="protein sequence ID" value="KAF3766955.1"/>
    <property type="molecule type" value="Genomic_DNA"/>
</dbReference>
<reference evidence="1" key="1">
    <citation type="journal article" date="2020" name="Phytopathology">
        <title>Genome sequence of the chestnut blight fungus Cryphonectria parasitica EP155: A fundamental resource for an archetypical invasive plant pathogen.</title>
        <authorList>
            <person name="Crouch J.A."/>
            <person name="Dawe A."/>
            <person name="Aerts A."/>
            <person name="Barry K."/>
            <person name="Churchill A.C.L."/>
            <person name="Grimwood J."/>
            <person name="Hillman B."/>
            <person name="Milgroom M.G."/>
            <person name="Pangilinan J."/>
            <person name="Smith M."/>
            <person name="Salamov A."/>
            <person name="Schmutz J."/>
            <person name="Yadav J."/>
            <person name="Grigoriev I.V."/>
            <person name="Nuss D."/>
        </authorList>
    </citation>
    <scope>NUCLEOTIDE SEQUENCE</scope>
    <source>
        <strain evidence="1">EP155</strain>
    </source>
</reference>
<organism evidence="1 2">
    <name type="scientific">Cryphonectria parasitica (strain ATCC 38755 / EP155)</name>
    <dbReference type="NCBI Taxonomy" id="660469"/>
    <lineage>
        <taxon>Eukaryota</taxon>
        <taxon>Fungi</taxon>
        <taxon>Dikarya</taxon>
        <taxon>Ascomycota</taxon>
        <taxon>Pezizomycotina</taxon>
        <taxon>Sordariomycetes</taxon>
        <taxon>Sordariomycetidae</taxon>
        <taxon>Diaporthales</taxon>
        <taxon>Cryphonectriaceae</taxon>
        <taxon>Cryphonectria-Endothia species complex</taxon>
        <taxon>Cryphonectria</taxon>
    </lineage>
</organism>
<dbReference type="RefSeq" id="XP_040777916.1">
    <property type="nucleotide sequence ID" value="XM_040921299.1"/>
</dbReference>
<dbReference type="Proteomes" id="UP000803844">
    <property type="component" value="Unassembled WGS sequence"/>
</dbReference>
<sequence>MAIEAGVGLVLPSIPLRHKDDLVVYNQGNSTAERQFEEWFDQKHAVSSMGQTCPQLKVIAQEDLQAGDRDSMRRVENRWSLDVHSTRFFRERNGHFWAGKPFKAFFEEGLAQLREKKHSGKKHVKDKSMTIQKHLENEAETAEEASTTVTIVGMRADLELFNIANDPTGHDRHLWDDLGKALRFLEAPRAIVDRLLRQIGDERFFAVGFRGESNNMPESIKQQISENFDALDRAWESYRAMPEMAAYDSDKRPLVYLACGDEGQAQAFAEEGRGRGWNVTHKYALAEAMSNDGAVENISALPFDFEAIVDLGMLVKSYFFVGLMSSAFSYTVANMRDPTTRYRGSSFAMWEDGGARTHLLPNNDIHGETMMEKYACCL</sequence>
<dbReference type="GeneID" id="63838428"/>
<accession>A0A9P5CRC4</accession>
<name>A0A9P5CRC4_CRYP1</name>
<comment type="caution">
    <text evidence="1">The sequence shown here is derived from an EMBL/GenBank/DDBJ whole genome shotgun (WGS) entry which is preliminary data.</text>
</comment>
<evidence type="ECO:0000313" key="2">
    <source>
        <dbReference type="Proteomes" id="UP000803844"/>
    </source>
</evidence>
<proteinExistence type="predicted"/>
<protein>
    <submittedName>
        <fullName evidence="1">Uncharacterized protein</fullName>
    </submittedName>
</protein>
<dbReference type="OrthoDB" id="20368at2759"/>
<dbReference type="AlphaFoldDB" id="A0A9P5CRC4"/>
<keyword evidence="2" id="KW-1185">Reference proteome</keyword>